<evidence type="ECO:0000313" key="1">
    <source>
        <dbReference type="EMBL" id="SBO94253.1"/>
    </source>
</evidence>
<dbReference type="EMBL" id="LT559118">
    <property type="protein sequence ID" value="SBO94253.1"/>
    <property type="molecule type" value="Genomic_DNA"/>
</dbReference>
<accession>A0A1M4E631</accession>
<name>A0A1M4E631_9ACTN</name>
<protein>
    <recommendedName>
        <fullName evidence="2">Transcriptional regulator, TetR family</fullName>
    </recommendedName>
</protein>
<sequence>MDLLLHLYLDARPGVSREGVSDEVVEGMAGYLLLQSDPV</sequence>
<gene>
    <name evidence="1" type="ORF">BN4615_P3769</name>
</gene>
<reference evidence="1" key="1">
    <citation type="submission" date="2016-04" db="EMBL/GenBank/DDBJ databases">
        <authorList>
            <person name="Evans L.H."/>
            <person name="Alamgir A."/>
            <person name="Owens N."/>
            <person name="Weber N.D."/>
            <person name="Virtaneva K."/>
            <person name="Barbian K."/>
            <person name="Babar A."/>
            <person name="Rosenke K."/>
        </authorList>
    </citation>
    <scope>NUCLEOTIDE SEQUENCE</scope>
    <source>
        <strain evidence="1">Nono1</strain>
    </source>
</reference>
<evidence type="ECO:0008006" key="2">
    <source>
        <dbReference type="Google" id="ProtNLM"/>
    </source>
</evidence>
<organism evidence="1">
    <name type="scientific">Nonomuraea gerenzanensis</name>
    <dbReference type="NCBI Taxonomy" id="93944"/>
    <lineage>
        <taxon>Bacteria</taxon>
        <taxon>Bacillati</taxon>
        <taxon>Actinomycetota</taxon>
        <taxon>Actinomycetes</taxon>
        <taxon>Streptosporangiales</taxon>
        <taxon>Streptosporangiaceae</taxon>
        <taxon>Nonomuraea</taxon>
    </lineage>
</organism>
<proteinExistence type="predicted"/>
<dbReference type="AlphaFoldDB" id="A0A1M4E631"/>